<dbReference type="RefSeq" id="WP_394826012.1">
    <property type="nucleotide sequence ID" value="NZ_CP089984.1"/>
</dbReference>
<reference evidence="4 5" key="1">
    <citation type="submission" date="2021-12" db="EMBL/GenBank/DDBJ databases">
        <title>Discovery of the Pendulisporaceae a myxobacterial family with distinct sporulation behavior and unique specialized metabolism.</title>
        <authorList>
            <person name="Garcia R."/>
            <person name="Popoff A."/>
            <person name="Bader C.D."/>
            <person name="Loehr J."/>
            <person name="Walesch S."/>
            <person name="Walt C."/>
            <person name="Boldt J."/>
            <person name="Bunk B."/>
            <person name="Haeckl F.J.F.P.J."/>
            <person name="Gunesch A.P."/>
            <person name="Birkelbach J."/>
            <person name="Nuebel U."/>
            <person name="Pietschmann T."/>
            <person name="Bach T."/>
            <person name="Mueller R."/>
        </authorList>
    </citation>
    <scope>NUCLEOTIDE SEQUENCE [LARGE SCALE GENOMIC DNA]</scope>
    <source>
        <strain evidence="4 5">MSr11954</strain>
    </source>
</reference>
<dbReference type="Pfam" id="PF13472">
    <property type="entry name" value="Lipase_GDSL_2"/>
    <property type="match status" value="1"/>
</dbReference>
<organism evidence="4 5">
    <name type="scientific">Pendulispora albinea</name>
    <dbReference type="NCBI Taxonomy" id="2741071"/>
    <lineage>
        <taxon>Bacteria</taxon>
        <taxon>Pseudomonadati</taxon>
        <taxon>Myxococcota</taxon>
        <taxon>Myxococcia</taxon>
        <taxon>Myxococcales</taxon>
        <taxon>Sorangiineae</taxon>
        <taxon>Pendulisporaceae</taxon>
        <taxon>Pendulispora</taxon>
    </lineage>
</organism>
<proteinExistence type="predicted"/>
<evidence type="ECO:0000256" key="2">
    <source>
        <dbReference type="SAM" id="SignalP"/>
    </source>
</evidence>
<evidence type="ECO:0000313" key="5">
    <source>
        <dbReference type="Proteomes" id="UP001370348"/>
    </source>
</evidence>
<feature type="region of interest" description="Disordered" evidence="1">
    <location>
        <begin position="37"/>
        <end position="60"/>
    </location>
</feature>
<keyword evidence="2" id="KW-0732">Signal</keyword>
<sequence>MRRSSLALAALLIFACGNRGPYAADRAPAAIAARSGANAPAAPPTDSSAAESDADEAKTSATMLSAQVEVPAFRPALEHPEALRHVFESLARLEDGSAREDVVIAQLGDSHTAADIGTSAVRHALQARFGDGGRGFVALGRPWATYIQEGVRGGMTREFVGERGKYSFGQFLGDGRYGLAGFAIQNTRKRGRAWSDLSSPASRIEVAYLEQPGGGSFEVFIDGVKKGRIGTRATTARSAFRTFDVGEGPHHVEARVKGDGAVRIFGLGLERSKAGVVLDALGINGARATTVLQWQEPHMAEQLRHRPPDLILLAYGTNESCDDTPLAIYERQLHDVLSRISRAVPSASCLLLGPPDRAIETPQGWVTSPRLVDITEVQRAVAKAAGCAFYSQLDAMGGPGTVATWVEEPQPRARRDHVHLTREGYVQLGQAFASDILRAYTAFRGDTNLVSTR</sequence>
<evidence type="ECO:0000313" key="4">
    <source>
        <dbReference type="EMBL" id="WXB16388.1"/>
    </source>
</evidence>
<dbReference type="EMBL" id="CP089984">
    <property type="protein sequence ID" value="WXB16388.1"/>
    <property type="molecule type" value="Genomic_DNA"/>
</dbReference>
<evidence type="ECO:0000256" key="1">
    <source>
        <dbReference type="SAM" id="MobiDB-lite"/>
    </source>
</evidence>
<accession>A0ABZ2LZL2</accession>
<feature type="compositionally biased region" description="Low complexity" evidence="1">
    <location>
        <begin position="37"/>
        <end position="51"/>
    </location>
</feature>
<keyword evidence="5" id="KW-1185">Reference proteome</keyword>
<dbReference type="InterPro" id="IPR013830">
    <property type="entry name" value="SGNH_hydro"/>
</dbReference>
<feature type="domain" description="SGNH hydrolase-type esterase" evidence="3">
    <location>
        <begin position="276"/>
        <end position="425"/>
    </location>
</feature>
<evidence type="ECO:0000259" key="3">
    <source>
        <dbReference type="Pfam" id="PF13472"/>
    </source>
</evidence>
<feature type="signal peptide" evidence="2">
    <location>
        <begin position="1"/>
        <end position="23"/>
    </location>
</feature>
<gene>
    <name evidence="4" type="ORF">LZC94_03710</name>
</gene>
<name>A0ABZ2LZL2_9BACT</name>
<feature type="chain" id="PRO_5045703009" evidence="2">
    <location>
        <begin position="24"/>
        <end position="453"/>
    </location>
</feature>
<dbReference type="SUPFAM" id="SSF52266">
    <property type="entry name" value="SGNH hydrolase"/>
    <property type="match status" value="1"/>
</dbReference>
<dbReference type="Gene3D" id="3.40.50.1110">
    <property type="entry name" value="SGNH hydrolase"/>
    <property type="match status" value="1"/>
</dbReference>
<dbReference type="PROSITE" id="PS51257">
    <property type="entry name" value="PROKAR_LIPOPROTEIN"/>
    <property type="match status" value="1"/>
</dbReference>
<dbReference type="InterPro" id="IPR036514">
    <property type="entry name" value="SGNH_hydro_sf"/>
</dbReference>
<dbReference type="Gene3D" id="2.60.120.1360">
    <property type="match status" value="1"/>
</dbReference>
<dbReference type="Proteomes" id="UP001370348">
    <property type="component" value="Chromosome"/>
</dbReference>
<protein>
    <submittedName>
        <fullName evidence="4">GDSL-type esterase/lipase family protein</fullName>
    </submittedName>
</protein>